<dbReference type="SMART" id="SM00354">
    <property type="entry name" value="HTH_LACI"/>
    <property type="match status" value="1"/>
</dbReference>
<dbReference type="PANTHER" id="PTHR30146:SF109">
    <property type="entry name" value="HTH-TYPE TRANSCRIPTIONAL REGULATOR GALS"/>
    <property type="match status" value="1"/>
</dbReference>
<dbReference type="RefSeq" id="WP_062422377.1">
    <property type="nucleotide sequence ID" value="NZ_BBYA01000010.1"/>
</dbReference>
<dbReference type="InterPro" id="IPR028082">
    <property type="entry name" value="Peripla_BP_I"/>
</dbReference>
<evidence type="ECO:0000256" key="2">
    <source>
        <dbReference type="ARBA" id="ARBA00023125"/>
    </source>
</evidence>
<dbReference type="PROSITE" id="PS50932">
    <property type="entry name" value="HTH_LACI_2"/>
    <property type="match status" value="1"/>
</dbReference>
<proteinExistence type="predicted"/>
<evidence type="ECO:0000313" key="5">
    <source>
        <dbReference type="EMBL" id="KPL70484.1"/>
    </source>
</evidence>
<reference evidence="5 6" key="1">
    <citation type="submission" date="2015-07" db="EMBL/GenBank/DDBJ databases">
        <title>Genome sequence of Leptolinea tardivitalis DSM 16556.</title>
        <authorList>
            <person name="Hemp J."/>
            <person name="Ward L.M."/>
            <person name="Pace L.A."/>
            <person name="Fischer W.W."/>
        </authorList>
    </citation>
    <scope>NUCLEOTIDE SEQUENCE [LARGE SCALE GENOMIC DNA]</scope>
    <source>
        <strain evidence="5 6">YMTK-2</strain>
    </source>
</reference>
<evidence type="ECO:0000259" key="4">
    <source>
        <dbReference type="PROSITE" id="PS50932"/>
    </source>
</evidence>
<evidence type="ECO:0000256" key="1">
    <source>
        <dbReference type="ARBA" id="ARBA00023015"/>
    </source>
</evidence>
<dbReference type="GO" id="GO:0003700">
    <property type="term" value="F:DNA-binding transcription factor activity"/>
    <property type="evidence" value="ECO:0007669"/>
    <property type="project" value="TreeGrafter"/>
</dbReference>
<keyword evidence="2" id="KW-0238">DNA-binding</keyword>
<feature type="domain" description="HTH lacI-type" evidence="4">
    <location>
        <begin position="11"/>
        <end position="65"/>
    </location>
</feature>
<dbReference type="Gene3D" id="3.40.50.2300">
    <property type="match status" value="2"/>
</dbReference>
<organism evidence="5 6">
    <name type="scientific">Leptolinea tardivitalis</name>
    <dbReference type="NCBI Taxonomy" id="229920"/>
    <lineage>
        <taxon>Bacteria</taxon>
        <taxon>Bacillati</taxon>
        <taxon>Chloroflexota</taxon>
        <taxon>Anaerolineae</taxon>
        <taxon>Anaerolineales</taxon>
        <taxon>Anaerolineaceae</taxon>
        <taxon>Leptolinea</taxon>
    </lineage>
</organism>
<keyword evidence="1" id="KW-0805">Transcription regulation</keyword>
<dbReference type="Gene3D" id="1.10.260.40">
    <property type="entry name" value="lambda repressor-like DNA-binding domains"/>
    <property type="match status" value="1"/>
</dbReference>
<dbReference type="AlphaFoldDB" id="A0A0P6XHA1"/>
<dbReference type="SUPFAM" id="SSF53822">
    <property type="entry name" value="Periplasmic binding protein-like I"/>
    <property type="match status" value="1"/>
</dbReference>
<dbReference type="OrthoDB" id="3227375at2"/>
<keyword evidence="3" id="KW-0804">Transcription</keyword>
<dbReference type="STRING" id="229920.ADM99_15240"/>
<evidence type="ECO:0000313" key="6">
    <source>
        <dbReference type="Proteomes" id="UP000050430"/>
    </source>
</evidence>
<dbReference type="InterPro" id="IPR000843">
    <property type="entry name" value="HTH_LacI"/>
</dbReference>
<dbReference type="CDD" id="cd01392">
    <property type="entry name" value="HTH_LacI"/>
    <property type="match status" value="1"/>
</dbReference>
<dbReference type="CDD" id="cd06267">
    <property type="entry name" value="PBP1_LacI_sugar_binding-like"/>
    <property type="match status" value="1"/>
</dbReference>
<accession>A0A0P6XHA1</accession>
<dbReference type="PROSITE" id="PS00356">
    <property type="entry name" value="HTH_LACI_1"/>
    <property type="match status" value="1"/>
</dbReference>
<dbReference type="Pfam" id="PF13377">
    <property type="entry name" value="Peripla_BP_3"/>
    <property type="match status" value="1"/>
</dbReference>
<comment type="caution">
    <text evidence="5">The sequence shown here is derived from an EMBL/GenBank/DDBJ whole genome shotgun (WGS) entry which is preliminary data.</text>
</comment>
<dbReference type="EMBL" id="LGCK01000014">
    <property type="protein sequence ID" value="KPL70484.1"/>
    <property type="molecule type" value="Genomic_DNA"/>
</dbReference>
<sequence>MKSSSLVSNNVTIFEVASQAGVSYGTVSRVLNQDQHVKAETRERVMKTIRDLGYVVNRQARSLAGGKTHIIGILVPDLGTGYIGEIIQGINTELQIASYDLMLYTTHRTPVLEADYVASLAQGMVDGLLLVLPRNPEDYIGILNSRHFPFVLIDHQGIGQNCPAVGATNWQGAYNATEYLIQLGHTRIGFITGWMDLGAAVDRLEGYKAALWAHHIPFTEDLVRQSTFHQLDGYNCAMDLLNQPVPPTAIFASNDVMAFGAMDAVREKGQRIPEDISIVGFDDIPQASIIHPALTTVRQPLRNMGNVATQMLLELLKNPDTPTKRIELPTGLVVRDSCQPPRG</sequence>
<evidence type="ECO:0000256" key="3">
    <source>
        <dbReference type="ARBA" id="ARBA00023163"/>
    </source>
</evidence>
<dbReference type="InterPro" id="IPR046335">
    <property type="entry name" value="LacI/GalR-like_sensor"/>
</dbReference>
<dbReference type="InterPro" id="IPR010982">
    <property type="entry name" value="Lambda_DNA-bd_dom_sf"/>
</dbReference>
<protein>
    <submittedName>
        <fullName evidence="5">LacI family transcriptional regulator</fullName>
    </submittedName>
</protein>
<dbReference type="SUPFAM" id="SSF47413">
    <property type="entry name" value="lambda repressor-like DNA-binding domains"/>
    <property type="match status" value="1"/>
</dbReference>
<dbReference type="GO" id="GO:0000976">
    <property type="term" value="F:transcription cis-regulatory region binding"/>
    <property type="evidence" value="ECO:0007669"/>
    <property type="project" value="TreeGrafter"/>
</dbReference>
<gene>
    <name evidence="5" type="ORF">ADM99_15240</name>
</gene>
<dbReference type="PANTHER" id="PTHR30146">
    <property type="entry name" value="LACI-RELATED TRANSCRIPTIONAL REPRESSOR"/>
    <property type="match status" value="1"/>
</dbReference>
<dbReference type="Pfam" id="PF00356">
    <property type="entry name" value="LacI"/>
    <property type="match status" value="1"/>
</dbReference>
<name>A0A0P6XHA1_9CHLR</name>
<keyword evidence="6" id="KW-1185">Reference proteome</keyword>
<dbReference type="Proteomes" id="UP000050430">
    <property type="component" value="Unassembled WGS sequence"/>
</dbReference>